<evidence type="ECO:0000259" key="1">
    <source>
        <dbReference type="PROSITE" id="PS50866"/>
    </source>
</evidence>
<dbReference type="InterPro" id="IPR036598">
    <property type="entry name" value="GOLD_dom_sf"/>
</dbReference>
<evidence type="ECO:0000313" key="3">
    <source>
        <dbReference type="EnsemblMetazoa" id="CapteP151823"/>
    </source>
</evidence>
<organism evidence="2">
    <name type="scientific">Capitella teleta</name>
    <name type="common">Polychaete worm</name>
    <dbReference type="NCBI Taxonomy" id="283909"/>
    <lineage>
        <taxon>Eukaryota</taxon>
        <taxon>Metazoa</taxon>
        <taxon>Spiralia</taxon>
        <taxon>Lophotrochozoa</taxon>
        <taxon>Annelida</taxon>
        <taxon>Polychaeta</taxon>
        <taxon>Sedentaria</taxon>
        <taxon>Scolecida</taxon>
        <taxon>Capitellidae</taxon>
        <taxon>Capitella</taxon>
    </lineage>
</organism>
<reference evidence="2 4" key="2">
    <citation type="journal article" date="2013" name="Nature">
        <title>Insights into bilaterian evolution from three spiralian genomes.</title>
        <authorList>
            <person name="Simakov O."/>
            <person name="Marletaz F."/>
            <person name="Cho S.J."/>
            <person name="Edsinger-Gonzales E."/>
            <person name="Havlak P."/>
            <person name="Hellsten U."/>
            <person name="Kuo D.H."/>
            <person name="Larsson T."/>
            <person name="Lv J."/>
            <person name="Arendt D."/>
            <person name="Savage R."/>
            <person name="Osoegawa K."/>
            <person name="de Jong P."/>
            <person name="Grimwood J."/>
            <person name="Chapman J.A."/>
            <person name="Shapiro H."/>
            <person name="Aerts A."/>
            <person name="Otillar R.P."/>
            <person name="Terry A.Y."/>
            <person name="Boore J.L."/>
            <person name="Grigoriev I.V."/>
            <person name="Lindberg D.R."/>
            <person name="Seaver E.C."/>
            <person name="Weisblat D.A."/>
            <person name="Putnam N.H."/>
            <person name="Rokhsar D.S."/>
        </authorList>
    </citation>
    <scope>NUCLEOTIDE SEQUENCE</scope>
    <source>
        <strain evidence="2 4">I ESC-2004</strain>
    </source>
</reference>
<dbReference type="GO" id="GO:0005776">
    <property type="term" value="C:autophagosome"/>
    <property type="evidence" value="ECO:0007669"/>
    <property type="project" value="TreeGrafter"/>
</dbReference>
<gene>
    <name evidence="2" type="ORF">CAPTEDRAFT_151823</name>
</gene>
<dbReference type="PROSITE" id="PS50866">
    <property type="entry name" value="GOLD"/>
    <property type="match status" value="1"/>
</dbReference>
<dbReference type="OMA" id="SEHRNIC"/>
<sequence length="146" mass="16391">MMDTLPDPNMISSLLLTSGDLLDQGGQVDSEPELWVRAGKSYAVPIMVERSGLTLKWQFSTQPKGIHFSVAYSEHDFVPISACEVLIPTTACNSHKEEIEGELLAHKPGVYTLVFDNTTSRFTAKKLLYKLYTEDQEETRDELHVT</sequence>
<name>R7VJ49_CAPTE</name>
<dbReference type="GO" id="GO:0005770">
    <property type="term" value="C:late endosome"/>
    <property type="evidence" value="ECO:0007669"/>
    <property type="project" value="TreeGrafter"/>
</dbReference>
<dbReference type="GO" id="GO:0005764">
    <property type="term" value="C:lysosome"/>
    <property type="evidence" value="ECO:0007669"/>
    <property type="project" value="TreeGrafter"/>
</dbReference>
<dbReference type="EMBL" id="AMQN01004321">
    <property type="status" value="NOT_ANNOTATED_CDS"/>
    <property type="molecule type" value="Genomic_DNA"/>
</dbReference>
<dbReference type="EnsemblMetazoa" id="CapteT151823">
    <property type="protein sequence ID" value="CapteP151823"/>
    <property type="gene ID" value="CapteG151823"/>
</dbReference>
<dbReference type="PANTHER" id="PTHR46753">
    <property type="entry name" value="FYVE AND COILED-COIL DOMAIN-CONTAINING PROTEIN 1"/>
    <property type="match status" value="1"/>
</dbReference>
<dbReference type="SUPFAM" id="SSF101576">
    <property type="entry name" value="Supernatant protein factor (SPF), C-terminal domain"/>
    <property type="match status" value="1"/>
</dbReference>
<evidence type="ECO:0000313" key="4">
    <source>
        <dbReference type="Proteomes" id="UP000014760"/>
    </source>
</evidence>
<keyword evidence="4" id="KW-1185">Reference proteome</keyword>
<protein>
    <recommendedName>
        <fullName evidence="1">GOLD domain-containing protein</fullName>
    </recommendedName>
</protein>
<dbReference type="InterPro" id="IPR009038">
    <property type="entry name" value="GOLD_dom"/>
</dbReference>
<dbReference type="EMBL" id="KB293181">
    <property type="protein sequence ID" value="ELU16346.1"/>
    <property type="molecule type" value="Genomic_DNA"/>
</dbReference>
<dbReference type="HOGENOM" id="CLU_091553_0_0_1"/>
<reference evidence="3" key="3">
    <citation type="submission" date="2015-06" db="UniProtKB">
        <authorList>
            <consortium name="EnsemblMetazoa"/>
        </authorList>
    </citation>
    <scope>IDENTIFICATION</scope>
</reference>
<dbReference type="Gene3D" id="2.60.120.680">
    <property type="entry name" value="GOLD domain"/>
    <property type="match status" value="1"/>
</dbReference>
<dbReference type="Proteomes" id="UP000014760">
    <property type="component" value="Unassembled WGS sequence"/>
</dbReference>
<dbReference type="AlphaFoldDB" id="R7VJ49"/>
<accession>R7VJ49</accession>
<evidence type="ECO:0000313" key="2">
    <source>
        <dbReference type="EMBL" id="ELU16346.1"/>
    </source>
</evidence>
<feature type="domain" description="GOLD" evidence="1">
    <location>
        <begin position="1"/>
        <end position="133"/>
    </location>
</feature>
<reference evidence="4" key="1">
    <citation type="submission" date="2012-12" db="EMBL/GenBank/DDBJ databases">
        <authorList>
            <person name="Hellsten U."/>
            <person name="Grimwood J."/>
            <person name="Chapman J.A."/>
            <person name="Shapiro H."/>
            <person name="Aerts A."/>
            <person name="Otillar R.P."/>
            <person name="Terry A.Y."/>
            <person name="Boore J.L."/>
            <person name="Simakov O."/>
            <person name="Marletaz F."/>
            <person name="Cho S.-J."/>
            <person name="Edsinger-Gonzales E."/>
            <person name="Havlak P."/>
            <person name="Kuo D.-H."/>
            <person name="Larsson T."/>
            <person name="Lv J."/>
            <person name="Arendt D."/>
            <person name="Savage R."/>
            <person name="Osoegawa K."/>
            <person name="de Jong P."/>
            <person name="Lindberg D.R."/>
            <person name="Seaver E.C."/>
            <person name="Weisblat D.A."/>
            <person name="Putnam N.H."/>
            <person name="Grigoriev I.V."/>
            <person name="Rokhsar D.S."/>
        </authorList>
    </citation>
    <scope>NUCLEOTIDE SEQUENCE</scope>
    <source>
        <strain evidence="4">I ESC-2004</strain>
    </source>
</reference>
<dbReference type="OrthoDB" id="660555at2759"/>
<proteinExistence type="predicted"/>
<dbReference type="GO" id="GO:1901098">
    <property type="term" value="P:positive regulation of autophagosome maturation"/>
    <property type="evidence" value="ECO:0007669"/>
    <property type="project" value="TreeGrafter"/>
</dbReference>
<dbReference type="STRING" id="283909.R7VJ49"/>
<dbReference type="PANTHER" id="PTHR46753:SF2">
    <property type="entry name" value="FYVE AND COILED-COIL DOMAIN-CONTAINING PROTEIN 1"/>
    <property type="match status" value="1"/>
</dbReference>
<dbReference type="GO" id="GO:0072383">
    <property type="term" value="P:plus-end-directed vesicle transport along microtubule"/>
    <property type="evidence" value="ECO:0007669"/>
    <property type="project" value="TreeGrafter"/>
</dbReference>